<evidence type="ECO:0000313" key="2">
    <source>
        <dbReference type="Proteomes" id="UP000502608"/>
    </source>
</evidence>
<organism evidence="1 2">
    <name type="scientific">Shewanella aestuarii</name>
    <dbReference type="NCBI Taxonomy" id="1028752"/>
    <lineage>
        <taxon>Bacteria</taxon>
        <taxon>Pseudomonadati</taxon>
        <taxon>Pseudomonadota</taxon>
        <taxon>Gammaproteobacteria</taxon>
        <taxon>Alteromonadales</taxon>
        <taxon>Shewanellaceae</taxon>
        <taxon>Shewanella</taxon>
    </lineage>
</organism>
<accession>A0A6G9QRM3</accession>
<reference evidence="1 2" key="1">
    <citation type="submission" date="2020-03" db="EMBL/GenBank/DDBJ databases">
        <title>Complete genome sequence of Shewanella sp.</title>
        <authorList>
            <person name="Kim Y.-S."/>
            <person name="Kim S.-J."/>
            <person name="Jung H.-K."/>
            <person name="Kim K.-H."/>
        </authorList>
    </citation>
    <scope>NUCLEOTIDE SEQUENCE [LARGE SCALE GENOMIC DNA]</scope>
    <source>
        <strain evidence="1 2">PN3F2</strain>
        <plasmid evidence="1 2">pPN3F2_1</plasmid>
    </source>
</reference>
<dbReference type="RefSeq" id="WP_167680290.1">
    <property type="nucleotide sequence ID" value="NZ_CP050314.1"/>
</dbReference>
<sequence length="95" mass="10903">MSVSNSLKYDLCLLLEHDNGCVNYTVDEVITFKDDTNLQFDFMVKRKNGVKQLIIVVPFSVLSTQQFIEFFLGLHAEASICGYKFVVMTEKSIRK</sequence>
<evidence type="ECO:0000313" key="1">
    <source>
        <dbReference type="EMBL" id="QIR16459.1"/>
    </source>
</evidence>
<geneLocation type="plasmid" evidence="1 2">
    <name>pPN3F2_1</name>
</geneLocation>
<gene>
    <name evidence="1" type="ORF">HBH39_18480</name>
</gene>
<dbReference type="KEGG" id="saes:HBH39_18480"/>
<dbReference type="EMBL" id="CP050314">
    <property type="protein sequence ID" value="QIR16459.1"/>
    <property type="molecule type" value="Genomic_DNA"/>
</dbReference>
<protein>
    <submittedName>
        <fullName evidence="1">Uncharacterized protein</fullName>
    </submittedName>
</protein>
<dbReference type="AlphaFoldDB" id="A0A6G9QRM3"/>
<proteinExistence type="predicted"/>
<keyword evidence="2" id="KW-1185">Reference proteome</keyword>
<dbReference type="Proteomes" id="UP000502608">
    <property type="component" value="Plasmid pPN3F2_1"/>
</dbReference>
<keyword evidence="1" id="KW-0614">Plasmid</keyword>
<name>A0A6G9QRM3_9GAMM</name>